<sequence>IDNELNGEIRKLQTKQESEQAENEDNDISNILLFLIISTSIEFIIILGIYFDKYYDYNVYLTNIAEMETTHKKRDRYRILIKFIFKEGMLGQDQKILGKTKLLALIKEKSSIPNPNKFLDNFLNDMEYLGIIKLNGTRRLTAVTYQDALEKIDKFDDTLRLLEKLN</sequence>
<feature type="non-terminal residue" evidence="2">
    <location>
        <position position="1"/>
    </location>
</feature>
<proteinExistence type="predicted"/>
<name>X0SPH4_9ZZZZ</name>
<dbReference type="AlphaFoldDB" id="X0SPH4"/>
<comment type="caution">
    <text evidence="2">The sequence shown here is derived from an EMBL/GenBank/DDBJ whole genome shotgun (WGS) entry which is preliminary data.</text>
</comment>
<keyword evidence="1" id="KW-0812">Transmembrane</keyword>
<reference evidence="2" key="1">
    <citation type="journal article" date="2014" name="Front. Microbiol.">
        <title>High frequency of phylogenetically diverse reductive dehalogenase-homologous genes in deep subseafloor sedimentary metagenomes.</title>
        <authorList>
            <person name="Kawai M."/>
            <person name="Futagami T."/>
            <person name="Toyoda A."/>
            <person name="Takaki Y."/>
            <person name="Nishi S."/>
            <person name="Hori S."/>
            <person name="Arai W."/>
            <person name="Tsubouchi T."/>
            <person name="Morono Y."/>
            <person name="Uchiyama I."/>
            <person name="Ito T."/>
            <person name="Fujiyama A."/>
            <person name="Inagaki F."/>
            <person name="Takami H."/>
        </authorList>
    </citation>
    <scope>NUCLEOTIDE SEQUENCE</scope>
    <source>
        <strain evidence="2">Expedition CK06-06</strain>
    </source>
</reference>
<organism evidence="2">
    <name type="scientific">marine sediment metagenome</name>
    <dbReference type="NCBI Taxonomy" id="412755"/>
    <lineage>
        <taxon>unclassified sequences</taxon>
        <taxon>metagenomes</taxon>
        <taxon>ecological metagenomes</taxon>
    </lineage>
</organism>
<evidence type="ECO:0000256" key="1">
    <source>
        <dbReference type="SAM" id="Phobius"/>
    </source>
</evidence>
<dbReference type="EMBL" id="BARS01001888">
    <property type="protein sequence ID" value="GAF77787.1"/>
    <property type="molecule type" value="Genomic_DNA"/>
</dbReference>
<gene>
    <name evidence="2" type="ORF">S01H1_03468</name>
</gene>
<keyword evidence="1" id="KW-0472">Membrane</keyword>
<protein>
    <submittedName>
        <fullName evidence="2">Uncharacterized protein</fullName>
    </submittedName>
</protein>
<keyword evidence="1" id="KW-1133">Transmembrane helix</keyword>
<accession>X0SPH4</accession>
<feature type="transmembrane region" description="Helical" evidence="1">
    <location>
        <begin position="31"/>
        <end position="51"/>
    </location>
</feature>
<evidence type="ECO:0000313" key="2">
    <source>
        <dbReference type="EMBL" id="GAF77787.1"/>
    </source>
</evidence>